<protein>
    <submittedName>
        <fullName evidence="2">Uncharacterized protein</fullName>
    </submittedName>
</protein>
<sequence>MDYSQRGHPFHSKNSCEMLKVKPQIPITHVLEPVRSSFESRVSVGRSTVEPPRPQLTKPTEEVYPSLECCNSDFEIALKLVAPAVAPRGFTSVEKEEGKVAQLEMNPPAESSALESVLNELSAQMTKDAIQKVTNVENEEERLPKLEMNQPTVESSALEAVSNELPAQKSIESFAVEEHSDAISPKTSPLPYENDVSENSQVENEDLSLIEAPLKPFRETSKLIHGPFFEAFPLTPASPIPEAHTENADDIPAEVTVDGNNLPSIEKENSISEQYKMLIHEACCTSEAEKAEELKDPSLVNLEKMIQENWSDLSIVDPTEDNKEKIVHQPISLGEKTDYLSFGNGISDSAKIADPKNENKPVEFVHQPQDNEDEHLEELDSYQSNENEPEVEDDTVEPLMEYAKEEPTHEYTLSDQEKSLIEENNHFFETGQDSVLADPNPLMAWPQMLNQGQEPSAPEMSIQSPASENPMVENPENSNEFDGFSLINFDDVNEEGADVPETM</sequence>
<proteinExistence type="predicted"/>
<dbReference type="EMBL" id="PDUG01000005">
    <property type="protein sequence ID" value="PIC22886.1"/>
    <property type="molecule type" value="Genomic_DNA"/>
</dbReference>
<dbReference type="Proteomes" id="UP000230233">
    <property type="component" value="Chromosome V"/>
</dbReference>
<name>A0A2G5T730_9PELO</name>
<comment type="caution">
    <text evidence="2">The sequence shown here is derived from an EMBL/GenBank/DDBJ whole genome shotgun (WGS) entry which is preliminary data.</text>
</comment>
<evidence type="ECO:0000313" key="2">
    <source>
        <dbReference type="EMBL" id="PIC22886.1"/>
    </source>
</evidence>
<feature type="region of interest" description="Disordered" evidence="1">
    <location>
        <begin position="445"/>
        <end position="483"/>
    </location>
</feature>
<keyword evidence="3" id="KW-1185">Reference proteome</keyword>
<dbReference type="AlphaFoldDB" id="A0A2G5T730"/>
<dbReference type="OrthoDB" id="10341109at2759"/>
<evidence type="ECO:0000313" key="3">
    <source>
        <dbReference type="Proteomes" id="UP000230233"/>
    </source>
</evidence>
<organism evidence="2 3">
    <name type="scientific">Caenorhabditis nigoni</name>
    <dbReference type="NCBI Taxonomy" id="1611254"/>
    <lineage>
        <taxon>Eukaryota</taxon>
        <taxon>Metazoa</taxon>
        <taxon>Ecdysozoa</taxon>
        <taxon>Nematoda</taxon>
        <taxon>Chromadorea</taxon>
        <taxon>Rhabditida</taxon>
        <taxon>Rhabditina</taxon>
        <taxon>Rhabditomorpha</taxon>
        <taxon>Rhabditoidea</taxon>
        <taxon>Rhabditidae</taxon>
        <taxon>Peloderinae</taxon>
        <taxon>Caenorhabditis</taxon>
    </lineage>
</organism>
<reference evidence="3" key="1">
    <citation type="submission" date="2017-10" db="EMBL/GenBank/DDBJ databases">
        <title>Rapid genome shrinkage in a self-fertile nematode reveals novel sperm competition proteins.</title>
        <authorList>
            <person name="Yin D."/>
            <person name="Schwarz E.M."/>
            <person name="Thomas C.G."/>
            <person name="Felde R.L."/>
            <person name="Korf I.F."/>
            <person name="Cutter A.D."/>
            <person name="Schartner C.M."/>
            <person name="Ralston E.J."/>
            <person name="Meyer B.J."/>
            <person name="Haag E.S."/>
        </authorList>
    </citation>
    <scope>NUCLEOTIDE SEQUENCE [LARGE SCALE GENOMIC DNA]</scope>
    <source>
        <strain evidence="3">JU1422</strain>
    </source>
</reference>
<evidence type="ECO:0000256" key="1">
    <source>
        <dbReference type="SAM" id="MobiDB-lite"/>
    </source>
</evidence>
<feature type="region of interest" description="Disordered" evidence="1">
    <location>
        <begin position="375"/>
        <end position="394"/>
    </location>
</feature>
<feature type="region of interest" description="Disordered" evidence="1">
    <location>
        <begin position="178"/>
        <end position="202"/>
    </location>
</feature>
<gene>
    <name evidence="2" type="primary">Cnig_chr_V.g16789</name>
    <name evidence="2" type="ORF">B9Z55_016789</name>
</gene>
<accession>A0A2G5T730</accession>